<dbReference type="EMBL" id="BAABAZ010000004">
    <property type="protein sequence ID" value="GAA4283208.1"/>
    <property type="molecule type" value="Genomic_DNA"/>
</dbReference>
<proteinExistence type="predicted"/>
<evidence type="ECO:0000313" key="2">
    <source>
        <dbReference type="EMBL" id="GAA4283208.1"/>
    </source>
</evidence>
<dbReference type="Pfam" id="PF26312">
    <property type="entry name" value="DUF8083"/>
    <property type="match status" value="1"/>
</dbReference>
<sequence>MAYQRDFEVLLRIFEPLVVHPELSGYPVSENRETIMKLVHADADSRLISIPPDPVADSYRGTPIFMSAADSGDSFDRVCPAQDDIRSWHALEALIENSTRHELDMVVPKAARRRAAAHRVEWLQEDPDTRVFTRTSAWDVSPVWWLAIDPQQDQVISDESGEDGFRIRIRTPILTASARVDWALEIIKEKSRLTSVVESTEMFSEWLDVFDMNSILELDLGGMSEVIWPDTGAELVSDWVDCLNVDDEEGAQRAFGKYTRLWEMLGLYARSS</sequence>
<protein>
    <recommendedName>
        <fullName evidence="1">DUF8083 domain-containing protein</fullName>
    </recommendedName>
</protein>
<feature type="domain" description="DUF8083" evidence="1">
    <location>
        <begin position="9"/>
        <end position="265"/>
    </location>
</feature>
<dbReference type="Proteomes" id="UP001501586">
    <property type="component" value="Unassembled WGS sequence"/>
</dbReference>
<gene>
    <name evidence="2" type="ORF">GCM10022261_07390</name>
</gene>
<dbReference type="RefSeq" id="WP_236864328.1">
    <property type="nucleotide sequence ID" value="NZ_BAABAZ010000004.1"/>
</dbReference>
<keyword evidence="3" id="KW-1185">Reference proteome</keyword>
<comment type="caution">
    <text evidence="2">The sequence shown here is derived from an EMBL/GenBank/DDBJ whole genome shotgun (WGS) entry which is preliminary data.</text>
</comment>
<reference evidence="3" key="1">
    <citation type="journal article" date="2019" name="Int. J. Syst. Evol. Microbiol.">
        <title>The Global Catalogue of Microorganisms (GCM) 10K type strain sequencing project: providing services to taxonomists for standard genome sequencing and annotation.</title>
        <authorList>
            <consortium name="The Broad Institute Genomics Platform"/>
            <consortium name="The Broad Institute Genome Sequencing Center for Infectious Disease"/>
            <person name="Wu L."/>
            <person name="Ma J."/>
        </authorList>
    </citation>
    <scope>NUCLEOTIDE SEQUENCE [LARGE SCALE GENOMIC DNA]</scope>
    <source>
        <strain evidence="3">JCM 17458</strain>
    </source>
</reference>
<accession>A0ABP8EH34</accession>
<organism evidence="2 3">
    <name type="scientific">Brevibacterium daeguense</name>
    <dbReference type="NCBI Taxonomy" id="909936"/>
    <lineage>
        <taxon>Bacteria</taxon>
        <taxon>Bacillati</taxon>
        <taxon>Actinomycetota</taxon>
        <taxon>Actinomycetes</taxon>
        <taxon>Micrococcales</taxon>
        <taxon>Brevibacteriaceae</taxon>
        <taxon>Brevibacterium</taxon>
    </lineage>
</organism>
<name>A0ABP8EH34_9MICO</name>
<dbReference type="InterPro" id="IPR058396">
    <property type="entry name" value="DUF8083"/>
</dbReference>
<evidence type="ECO:0000259" key="1">
    <source>
        <dbReference type="Pfam" id="PF26312"/>
    </source>
</evidence>
<evidence type="ECO:0000313" key="3">
    <source>
        <dbReference type="Proteomes" id="UP001501586"/>
    </source>
</evidence>